<dbReference type="SMR" id="A0A7R8YWZ6"/>
<name>A0A7R8YWZ6_HERIL</name>
<proteinExistence type="predicted"/>
<dbReference type="InterPro" id="IPR036249">
    <property type="entry name" value="Thioredoxin-like_sf"/>
</dbReference>
<gene>
    <name evidence="4" type="ORF">HERILL_LOCUS8141</name>
</gene>
<protein>
    <submittedName>
        <fullName evidence="4">Uncharacterized protein</fullName>
    </submittedName>
</protein>
<dbReference type="FunFam" id="1.20.1050.10:FF:000007">
    <property type="entry name" value="Glutathione S-transferase 1-1"/>
    <property type="match status" value="1"/>
</dbReference>
<dbReference type="Pfam" id="PF13417">
    <property type="entry name" value="GST_N_3"/>
    <property type="match status" value="1"/>
</dbReference>
<dbReference type="Proteomes" id="UP000594454">
    <property type="component" value="Chromosome 3"/>
</dbReference>
<dbReference type="OMA" id="EDGTCLW"/>
<dbReference type="InterPro" id="IPR004045">
    <property type="entry name" value="Glutathione_S-Trfase_N"/>
</dbReference>
<dbReference type="InterPro" id="IPR036282">
    <property type="entry name" value="Glutathione-S-Trfase_C_sf"/>
</dbReference>
<dbReference type="Pfam" id="PF00043">
    <property type="entry name" value="GST_C"/>
    <property type="match status" value="1"/>
</dbReference>
<dbReference type="CDD" id="cd03177">
    <property type="entry name" value="GST_C_Delta_Epsilon"/>
    <property type="match status" value="1"/>
</dbReference>
<dbReference type="PROSITE" id="PS50405">
    <property type="entry name" value="GST_CTER"/>
    <property type="match status" value="1"/>
</dbReference>
<dbReference type="Gene3D" id="3.40.30.10">
    <property type="entry name" value="Glutaredoxin"/>
    <property type="match status" value="1"/>
</dbReference>
<dbReference type="Gene3D" id="1.20.1050.10">
    <property type="match status" value="1"/>
</dbReference>
<dbReference type="CDD" id="cd03045">
    <property type="entry name" value="GST_N_Delta_Epsilon"/>
    <property type="match status" value="1"/>
</dbReference>
<comment type="subunit">
    <text evidence="1">Homodimer.</text>
</comment>
<dbReference type="PANTHER" id="PTHR43969">
    <property type="entry name" value="GLUTATHIONE S TRANSFERASE D10, ISOFORM A-RELATED"/>
    <property type="match status" value="1"/>
</dbReference>
<dbReference type="SFLD" id="SFLDS00019">
    <property type="entry name" value="Glutathione_Transferase_(cytos"/>
    <property type="match status" value="1"/>
</dbReference>
<dbReference type="GO" id="GO:0006749">
    <property type="term" value="P:glutathione metabolic process"/>
    <property type="evidence" value="ECO:0007669"/>
    <property type="project" value="TreeGrafter"/>
</dbReference>
<dbReference type="SUPFAM" id="SSF52833">
    <property type="entry name" value="Thioredoxin-like"/>
    <property type="match status" value="1"/>
</dbReference>
<evidence type="ECO:0000259" key="3">
    <source>
        <dbReference type="PROSITE" id="PS50405"/>
    </source>
</evidence>
<dbReference type="EMBL" id="LR899011">
    <property type="protein sequence ID" value="CAD7085290.1"/>
    <property type="molecule type" value="Genomic_DNA"/>
</dbReference>
<dbReference type="PROSITE" id="PS50404">
    <property type="entry name" value="GST_NTER"/>
    <property type="match status" value="1"/>
</dbReference>
<accession>A0A7R8YWZ6</accession>
<dbReference type="InterPro" id="IPR040079">
    <property type="entry name" value="Glutathione_S-Trfase"/>
</dbReference>
<dbReference type="InterPro" id="IPR004046">
    <property type="entry name" value="GST_C"/>
</dbReference>
<evidence type="ECO:0000313" key="5">
    <source>
        <dbReference type="Proteomes" id="UP000594454"/>
    </source>
</evidence>
<dbReference type="OrthoDB" id="2309723at2759"/>
<keyword evidence="5" id="KW-1185">Reference proteome</keyword>
<dbReference type="InterPro" id="IPR010987">
    <property type="entry name" value="Glutathione-S-Trfase_C-like"/>
</dbReference>
<evidence type="ECO:0000313" key="4">
    <source>
        <dbReference type="EMBL" id="CAD7085290.1"/>
    </source>
</evidence>
<dbReference type="SFLD" id="SFLDG00358">
    <property type="entry name" value="Main_(cytGST)"/>
    <property type="match status" value="1"/>
</dbReference>
<dbReference type="GO" id="GO:0004364">
    <property type="term" value="F:glutathione transferase activity"/>
    <property type="evidence" value="ECO:0007669"/>
    <property type="project" value="TreeGrafter"/>
</dbReference>
<dbReference type="PANTHER" id="PTHR43969:SF2">
    <property type="entry name" value="GLUTATHIONE S TRANSFERASE D11, ISOFORM B"/>
    <property type="match status" value="1"/>
</dbReference>
<sequence length="218" mass="24948">MNPVLYYTPASPPCRTILLLGKMLDIQFELKAVNVLENEHMKPDFVQINPQHCIPTIDDNGLILWESRAILAYFSGAYGKDDSLYPKDIRTRAMVDQRLQFDLGTLYARYANYYAPTIFMGAPFDETKKAKLSEALGWFDTMLKGRTWAAADHFTIADLSLCVTVSQIEAFEFELRPFSRVRAWLQRCKDELQPFGYEEINQTGADALFGLLKSRMHG</sequence>
<evidence type="ECO:0000259" key="2">
    <source>
        <dbReference type="PROSITE" id="PS50404"/>
    </source>
</evidence>
<dbReference type="FunCoup" id="A0A7R8YWZ6">
    <property type="interactions" value="142"/>
</dbReference>
<dbReference type="SUPFAM" id="SSF47616">
    <property type="entry name" value="GST C-terminal domain-like"/>
    <property type="match status" value="1"/>
</dbReference>
<feature type="domain" description="GST N-terminal" evidence="2">
    <location>
        <begin position="1"/>
        <end position="82"/>
    </location>
</feature>
<dbReference type="AlphaFoldDB" id="A0A7R8YWZ6"/>
<organism evidence="4 5">
    <name type="scientific">Hermetia illucens</name>
    <name type="common">Black soldier fly</name>
    <dbReference type="NCBI Taxonomy" id="343691"/>
    <lineage>
        <taxon>Eukaryota</taxon>
        <taxon>Metazoa</taxon>
        <taxon>Ecdysozoa</taxon>
        <taxon>Arthropoda</taxon>
        <taxon>Hexapoda</taxon>
        <taxon>Insecta</taxon>
        <taxon>Pterygota</taxon>
        <taxon>Neoptera</taxon>
        <taxon>Endopterygota</taxon>
        <taxon>Diptera</taxon>
        <taxon>Brachycera</taxon>
        <taxon>Stratiomyomorpha</taxon>
        <taxon>Stratiomyidae</taxon>
        <taxon>Hermetiinae</taxon>
        <taxon>Hermetia</taxon>
    </lineage>
</organism>
<dbReference type="SFLD" id="SFLDG01153">
    <property type="entry name" value="Main.4:_Theta-like"/>
    <property type="match status" value="1"/>
</dbReference>
<evidence type="ECO:0000256" key="1">
    <source>
        <dbReference type="ARBA" id="ARBA00011738"/>
    </source>
</evidence>
<feature type="domain" description="GST C-terminal" evidence="3">
    <location>
        <begin position="88"/>
        <end position="207"/>
    </location>
</feature>
<dbReference type="FunFam" id="3.40.30.10:FF:000034">
    <property type="entry name" value="glutathione S-transferase 1"/>
    <property type="match status" value="1"/>
</dbReference>
<reference evidence="4 5" key="1">
    <citation type="submission" date="2020-11" db="EMBL/GenBank/DDBJ databases">
        <authorList>
            <person name="Wallbank WR R."/>
            <person name="Pardo Diaz C."/>
            <person name="Kozak K."/>
            <person name="Martin S."/>
            <person name="Jiggins C."/>
            <person name="Moest M."/>
            <person name="Warren A I."/>
            <person name="Generalovic N T."/>
            <person name="Byers J.R.P. K."/>
            <person name="Montejo-Kovacevich G."/>
            <person name="Yen C E."/>
        </authorList>
    </citation>
    <scope>NUCLEOTIDE SEQUENCE [LARGE SCALE GENOMIC DNA]</scope>
</reference>
<dbReference type="InParanoid" id="A0A7R8YWZ6"/>